<dbReference type="InterPro" id="IPR038332">
    <property type="entry name" value="PPE_sf"/>
</dbReference>
<dbReference type="SUPFAM" id="SSF140459">
    <property type="entry name" value="PE/PPE dimer-like"/>
    <property type="match status" value="1"/>
</dbReference>
<evidence type="ECO:0000313" key="2">
    <source>
        <dbReference type="EMBL" id="QPI37627.1"/>
    </source>
</evidence>
<accession>A0AAX1JAQ4</accession>
<dbReference type="EMBL" id="CP065047">
    <property type="protein sequence ID" value="QPI37627.1"/>
    <property type="molecule type" value="Genomic_DNA"/>
</dbReference>
<evidence type="ECO:0000259" key="1">
    <source>
        <dbReference type="Pfam" id="PF00934"/>
    </source>
</evidence>
<sequence>MTPTILSAVAGEADALGTAISAASAAAAAATTGVLPPAADEVSIAVAALLNAHGRSCQAIRAQAVAFQHHFAQTLAAAAGSHPAAEAGNGSPLPAFKRERLEVSDTPTDLSLRHPSVGSGADGGGGTRGWVLGIGATAVPGRWQVLTDF</sequence>
<evidence type="ECO:0000313" key="3">
    <source>
        <dbReference type="Proteomes" id="UP000663583"/>
    </source>
</evidence>
<feature type="domain" description="PE" evidence="1">
    <location>
        <begin position="2"/>
        <end position="89"/>
    </location>
</feature>
<reference evidence="2" key="1">
    <citation type="submission" date="2020-11" db="EMBL/GenBank/DDBJ databases">
        <title>Intraspecies plasmid and genomic variation of Mycobacterium kubicae revealed by the complete genome sequences of two clinical isolates.</title>
        <authorList>
            <person name="Hendrix J.R."/>
            <person name="Epperson L.E."/>
            <person name="Honda J.R."/>
            <person name="Strong M."/>
        </authorList>
    </citation>
    <scope>NUCLEOTIDE SEQUENCE</scope>
    <source>
        <strain evidence="2">JCM 13573</strain>
    </source>
</reference>
<protein>
    <submittedName>
        <fullName evidence="2">PE family protein</fullName>
    </submittedName>
</protein>
<dbReference type="RefSeq" id="WP_163703895.1">
    <property type="nucleotide sequence ID" value="NZ_BLKU01000005.1"/>
</dbReference>
<dbReference type="Gene3D" id="1.10.287.850">
    <property type="entry name" value="HP0062-like domain"/>
    <property type="match status" value="1"/>
</dbReference>
<dbReference type="Pfam" id="PF00934">
    <property type="entry name" value="PE"/>
    <property type="match status" value="1"/>
</dbReference>
<organism evidence="2 3">
    <name type="scientific">Mycobacterium kubicae</name>
    <dbReference type="NCBI Taxonomy" id="120959"/>
    <lineage>
        <taxon>Bacteria</taxon>
        <taxon>Bacillati</taxon>
        <taxon>Actinomycetota</taxon>
        <taxon>Actinomycetes</taxon>
        <taxon>Mycobacteriales</taxon>
        <taxon>Mycobacteriaceae</taxon>
        <taxon>Mycobacterium</taxon>
        <taxon>Mycobacterium simiae complex</taxon>
    </lineage>
</organism>
<gene>
    <name evidence="2" type="ORF">I2456_25760</name>
</gene>
<proteinExistence type="predicted"/>
<dbReference type="KEGG" id="mku:I2456_25760"/>
<dbReference type="Proteomes" id="UP000663583">
    <property type="component" value="Chromosome"/>
</dbReference>
<dbReference type="AlphaFoldDB" id="A0AAX1JAQ4"/>
<dbReference type="InterPro" id="IPR000084">
    <property type="entry name" value="PE-PGRS_N"/>
</dbReference>
<name>A0AAX1JAQ4_9MYCO</name>